<feature type="transmembrane region" description="Helical" evidence="2">
    <location>
        <begin position="20"/>
        <end position="40"/>
    </location>
</feature>
<gene>
    <name evidence="4" type="ORF">GDL02_21810</name>
</gene>
<organism evidence="4">
    <name type="scientific">Salmonella infantis</name>
    <dbReference type="NCBI Taxonomy" id="595"/>
    <lineage>
        <taxon>Bacteria</taxon>
        <taxon>Pseudomonadati</taxon>
        <taxon>Pseudomonadota</taxon>
        <taxon>Gammaproteobacteria</taxon>
        <taxon>Enterobacterales</taxon>
        <taxon>Enterobacteriaceae</taxon>
        <taxon>Salmonella</taxon>
    </lineage>
</organism>
<keyword evidence="2" id="KW-0472">Membrane</keyword>
<evidence type="ECO:0000256" key="1">
    <source>
        <dbReference type="ARBA" id="ARBA00004167"/>
    </source>
</evidence>
<comment type="caution">
    <text evidence="4">The sequence shown here is derived from an EMBL/GenBank/DDBJ whole genome shotgun (WGS) entry which is preliminary data.</text>
</comment>
<dbReference type="Pfam" id="PF07963">
    <property type="entry name" value="N_methyl"/>
    <property type="match status" value="1"/>
</dbReference>
<evidence type="ECO:0000256" key="2">
    <source>
        <dbReference type="SAM" id="Phobius"/>
    </source>
</evidence>
<dbReference type="Pfam" id="PF08805">
    <property type="entry name" value="PilS"/>
    <property type="match status" value="1"/>
</dbReference>
<evidence type="ECO:0000259" key="3">
    <source>
        <dbReference type="Pfam" id="PF08805"/>
    </source>
</evidence>
<keyword evidence="2" id="KW-0812">Transmembrane</keyword>
<accession>A0A3V5LK59</accession>
<dbReference type="InterPro" id="IPR045584">
    <property type="entry name" value="Pilin-like"/>
</dbReference>
<dbReference type="NCBIfam" id="TIGR02532">
    <property type="entry name" value="IV_pilin_GFxxxE"/>
    <property type="match status" value="1"/>
</dbReference>
<dbReference type="InterPro" id="IPR012902">
    <property type="entry name" value="N_methyl_site"/>
</dbReference>
<dbReference type="AlphaFoldDB" id="A0A3V5LK59"/>
<dbReference type="InterPro" id="IPR014911">
    <property type="entry name" value="PilS_N"/>
</dbReference>
<dbReference type="EMBL" id="DAAAKH010000080">
    <property type="protein sequence ID" value="HAA0862835.1"/>
    <property type="molecule type" value="Genomic_DNA"/>
</dbReference>
<reference evidence="4" key="1">
    <citation type="journal article" date="2018" name="Genome Biol.">
        <title>SKESA: strategic k-mer extension for scrupulous assemblies.</title>
        <authorList>
            <person name="Souvorov A."/>
            <person name="Agarwala R."/>
            <person name="Lipman D.J."/>
        </authorList>
    </citation>
    <scope>NUCLEOTIDE SEQUENCE</scope>
    <source>
        <strain evidence="4">12-6064</strain>
    </source>
</reference>
<evidence type="ECO:0000313" key="4">
    <source>
        <dbReference type="EMBL" id="HAA0862835.1"/>
    </source>
</evidence>
<reference evidence="4" key="2">
    <citation type="submission" date="2019-10" db="EMBL/GenBank/DDBJ databases">
        <authorList>
            <consortium name="NCBI Pathogen Detection Project"/>
        </authorList>
    </citation>
    <scope>NUCLEOTIDE SEQUENCE</scope>
    <source>
        <strain evidence="4">12-6064</strain>
    </source>
</reference>
<dbReference type="PROSITE" id="PS00409">
    <property type="entry name" value="PROKAR_NTER_METHYL"/>
    <property type="match status" value="1"/>
</dbReference>
<keyword evidence="2" id="KW-1133">Transmembrane helix</keyword>
<dbReference type="Gene3D" id="3.30.1690.10">
    <property type="entry name" value="TcpA-like pilin"/>
    <property type="match status" value="1"/>
</dbReference>
<sequence>MINSFRLLKGSKSKKGFSLLELLLVLGVIAALIVAAFMIFPKVQASQRLDRESRNLTAIQAGVKSLYGGRAKISDLNTDSFIASKNAPDNMIQDGKLINEWKGNVSVEYSGNHGKYNIIYDAVPASDCSKLIAAVSGNFVIIDVYNGNGSTQVKNLEEGKNIDIAATSAACFSEDNSTIIFSSII</sequence>
<dbReference type="SUPFAM" id="SSF54523">
    <property type="entry name" value="Pili subunits"/>
    <property type="match status" value="1"/>
</dbReference>
<protein>
    <submittedName>
        <fullName evidence="4">Prepilin-type N-terminal cleavage/methylation domain-containing protein</fullName>
    </submittedName>
</protein>
<proteinExistence type="predicted"/>
<name>A0A3V5LK59_SALIN</name>
<comment type="subcellular location">
    <subcellularLocation>
        <location evidence="1">Membrane</location>
        <topology evidence="1">Single-pass membrane protein</topology>
    </subcellularLocation>
</comment>
<dbReference type="GO" id="GO:0016020">
    <property type="term" value="C:membrane"/>
    <property type="evidence" value="ECO:0007669"/>
    <property type="project" value="UniProtKB-SubCell"/>
</dbReference>
<feature type="domain" description="Type 4 secretion system PilS N-terminal" evidence="3">
    <location>
        <begin position="47"/>
        <end position="183"/>
    </location>
</feature>